<evidence type="ECO:0000256" key="1">
    <source>
        <dbReference type="SAM" id="MobiDB-lite"/>
    </source>
</evidence>
<dbReference type="AlphaFoldDB" id="A0A4Z2EHD5"/>
<evidence type="ECO:0000313" key="3">
    <source>
        <dbReference type="Proteomes" id="UP000314294"/>
    </source>
</evidence>
<reference evidence="2 3" key="1">
    <citation type="submission" date="2019-03" db="EMBL/GenBank/DDBJ databases">
        <title>First draft genome of Liparis tanakae, snailfish: a comprehensive survey of snailfish specific genes.</title>
        <authorList>
            <person name="Kim W."/>
            <person name="Song I."/>
            <person name="Jeong J.-H."/>
            <person name="Kim D."/>
            <person name="Kim S."/>
            <person name="Ryu S."/>
            <person name="Song J.Y."/>
            <person name="Lee S.K."/>
        </authorList>
    </citation>
    <scope>NUCLEOTIDE SEQUENCE [LARGE SCALE GENOMIC DNA]</scope>
    <source>
        <tissue evidence="2">Muscle</tissue>
    </source>
</reference>
<dbReference type="EMBL" id="SRLO01007175">
    <property type="protein sequence ID" value="TNN28198.1"/>
    <property type="molecule type" value="Genomic_DNA"/>
</dbReference>
<keyword evidence="3" id="KW-1185">Reference proteome</keyword>
<name>A0A4Z2EHD5_9TELE</name>
<accession>A0A4Z2EHD5</accession>
<comment type="caution">
    <text evidence="2">The sequence shown here is derived from an EMBL/GenBank/DDBJ whole genome shotgun (WGS) entry which is preliminary data.</text>
</comment>
<dbReference type="Proteomes" id="UP000314294">
    <property type="component" value="Unassembled WGS sequence"/>
</dbReference>
<gene>
    <name evidence="2" type="ORF">EYF80_061654</name>
</gene>
<sequence>MRKRKKRMQTKTKKVKKTRS</sequence>
<feature type="region of interest" description="Disordered" evidence="1">
    <location>
        <begin position="1"/>
        <end position="20"/>
    </location>
</feature>
<evidence type="ECO:0000313" key="2">
    <source>
        <dbReference type="EMBL" id="TNN28198.1"/>
    </source>
</evidence>
<proteinExistence type="predicted"/>
<organism evidence="2 3">
    <name type="scientific">Liparis tanakae</name>
    <name type="common">Tanaka's snailfish</name>
    <dbReference type="NCBI Taxonomy" id="230148"/>
    <lineage>
        <taxon>Eukaryota</taxon>
        <taxon>Metazoa</taxon>
        <taxon>Chordata</taxon>
        <taxon>Craniata</taxon>
        <taxon>Vertebrata</taxon>
        <taxon>Euteleostomi</taxon>
        <taxon>Actinopterygii</taxon>
        <taxon>Neopterygii</taxon>
        <taxon>Teleostei</taxon>
        <taxon>Neoteleostei</taxon>
        <taxon>Acanthomorphata</taxon>
        <taxon>Eupercaria</taxon>
        <taxon>Perciformes</taxon>
        <taxon>Cottioidei</taxon>
        <taxon>Cottales</taxon>
        <taxon>Liparidae</taxon>
        <taxon>Liparis</taxon>
    </lineage>
</organism>
<protein>
    <submittedName>
        <fullName evidence="2">Uncharacterized protein</fullName>
    </submittedName>
</protein>